<protein>
    <submittedName>
        <fullName evidence="2">Acid phosphatase</fullName>
    </submittedName>
</protein>
<reference evidence="2 3" key="1">
    <citation type="journal article" date="2021" name="Nat. Commun.">
        <title>Reductive evolution and unique predatory mode in the CPR bacterium Vampirococcus lugosii.</title>
        <authorList>
            <person name="Moreira D."/>
            <person name="Zivanovic Y."/>
            <person name="Lopez-Archilla A.I."/>
            <person name="Iniesto M."/>
            <person name="Lopez-Garcia P."/>
        </authorList>
    </citation>
    <scope>NUCLEOTIDE SEQUENCE [LARGE SCALE GENOMIC DNA]</scope>
    <source>
        <strain evidence="2">Chiprana</strain>
    </source>
</reference>
<keyword evidence="3" id="KW-1185">Reference proteome</keyword>
<feature type="transmembrane region" description="Helical" evidence="1">
    <location>
        <begin position="68"/>
        <end position="86"/>
    </location>
</feature>
<dbReference type="PANTHER" id="PTHR31446">
    <property type="entry name" value="ACID PHOSPHATASE/VANADIUM-DEPENDENT HALOPEROXIDASE-RELATED PROTEIN"/>
    <property type="match status" value="1"/>
</dbReference>
<comment type="caution">
    <text evidence="2">The sequence shown here is derived from an EMBL/GenBank/DDBJ whole genome shotgun (WGS) entry which is preliminary data.</text>
</comment>
<dbReference type="InterPro" id="IPR003832">
    <property type="entry name" value="DUF212"/>
</dbReference>
<name>A0ABS5QPF9_9BACT</name>
<keyword evidence="1" id="KW-0472">Membrane</keyword>
<proteinExistence type="predicted"/>
<feature type="transmembrane region" description="Helical" evidence="1">
    <location>
        <begin position="6"/>
        <end position="22"/>
    </location>
</feature>
<gene>
    <name evidence="2" type="ORF">VAMP_18n254</name>
</gene>
<keyword evidence="1" id="KW-1133">Transmembrane helix</keyword>
<dbReference type="RefSeq" id="WP_213349861.1">
    <property type="nucleotide sequence ID" value="NZ_JAEDAM010000096.1"/>
</dbReference>
<dbReference type="EMBL" id="JAEDAM010000096">
    <property type="protein sequence ID" value="MBS8122436.1"/>
    <property type="molecule type" value="Genomic_DNA"/>
</dbReference>
<organism evidence="2 3">
    <name type="scientific">Candidatus Vampirococcus lugosii</name>
    <dbReference type="NCBI Taxonomy" id="2789015"/>
    <lineage>
        <taxon>Bacteria</taxon>
        <taxon>Candidatus Absconditibacteriota</taxon>
        <taxon>Vampirococcus</taxon>
    </lineage>
</organism>
<evidence type="ECO:0000313" key="2">
    <source>
        <dbReference type="EMBL" id="MBS8122436.1"/>
    </source>
</evidence>
<evidence type="ECO:0000313" key="3">
    <source>
        <dbReference type="Proteomes" id="UP000680365"/>
    </source>
</evidence>
<feature type="transmembrane region" description="Helical" evidence="1">
    <location>
        <begin position="124"/>
        <end position="145"/>
    </location>
</feature>
<dbReference type="Proteomes" id="UP000680365">
    <property type="component" value="Unassembled WGS sequence"/>
</dbReference>
<evidence type="ECO:0000256" key="1">
    <source>
        <dbReference type="SAM" id="Phobius"/>
    </source>
</evidence>
<keyword evidence="1" id="KW-0812">Transmembrane</keyword>
<accession>A0ABS5QPF9</accession>
<dbReference type="PANTHER" id="PTHR31446:SF29">
    <property type="entry name" value="ACID PHOSPHATASE_VANADIUM-DEPENDENT HALOPEROXIDASE-RELATED PROTEIN"/>
    <property type="match status" value="1"/>
</dbReference>
<dbReference type="Pfam" id="PF02681">
    <property type="entry name" value="DUF212"/>
    <property type="match status" value="1"/>
</dbReference>
<sequence length="146" mass="16899">MIHYFFVPIFIGFIIQLIKILIDFYKEKKINVQSIRRAGGFPSVHSGISASITTLMLLKFGIDSSEFAIAFTFSFLFWYDSMNVRYEAGKHAKYLNNISHQLKTVFEFGDNKYILLKERLGHTLYEVLAGILFGSIITVILYTIFY</sequence>